<feature type="region of interest" description="Disordered" evidence="1">
    <location>
        <begin position="2392"/>
        <end position="2458"/>
    </location>
</feature>
<proteinExistence type="predicted"/>
<dbReference type="Proteomes" id="UP000053477">
    <property type="component" value="Unassembled WGS sequence"/>
</dbReference>
<keyword evidence="2" id="KW-0472">Membrane</keyword>
<dbReference type="PANTHER" id="PTHR35895">
    <property type="entry name" value="CHROMOSOME 16, WHOLE GENOME SHOTGUN SEQUENCE"/>
    <property type="match status" value="1"/>
</dbReference>
<dbReference type="EMBL" id="KQ085886">
    <property type="protein sequence ID" value="KLO19419.1"/>
    <property type="molecule type" value="Genomic_DNA"/>
</dbReference>
<organism evidence="3 4">
    <name type="scientific">Schizopora paradoxa</name>
    <dbReference type="NCBI Taxonomy" id="27342"/>
    <lineage>
        <taxon>Eukaryota</taxon>
        <taxon>Fungi</taxon>
        <taxon>Dikarya</taxon>
        <taxon>Basidiomycota</taxon>
        <taxon>Agaricomycotina</taxon>
        <taxon>Agaricomycetes</taxon>
        <taxon>Hymenochaetales</taxon>
        <taxon>Schizoporaceae</taxon>
        <taxon>Schizopora</taxon>
    </lineage>
</organism>
<evidence type="ECO:0000256" key="2">
    <source>
        <dbReference type="SAM" id="Phobius"/>
    </source>
</evidence>
<dbReference type="Pfam" id="PF12505">
    <property type="entry name" value="DUF3712"/>
    <property type="match status" value="6"/>
</dbReference>
<dbReference type="InParanoid" id="A0A0H2S694"/>
<feature type="compositionally biased region" description="Low complexity" evidence="1">
    <location>
        <begin position="42"/>
        <end position="53"/>
    </location>
</feature>
<feature type="compositionally biased region" description="Low complexity" evidence="1">
    <location>
        <begin position="2400"/>
        <end position="2412"/>
    </location>
</feature>
<evidence type="ECO:0000313" key="3">
    <source>
        <dbReference type="EMBL" id="KLO19419.1"/>
    </source>
</evidence>
<dbReference type="STRING" id="27342.A0A0H2S694"/>
<keyword evidence="4" id="KW-1185">Reference proteome</keyword>
<keyword evidence="2" id="KW-1133">Transmembrane helix</keyword>
<protein>
    <recommendedName>
        <fullName evidence="5">Pre-rRNA processing protein</fullName>
    </recommendedName>
</protein>
<name>A0A0H2S694_9AGAM</name>
<evidence type="ECO:0000256" key="1">
    <source>
        <dbReference type="SAM" id="MobiDB-lite"/>
    </source>
</evidence>
<dbReference type="InterPro" id="IPR046368">
    <property type="entry name" value="Tag1"/>
</dbReference>
<feature type="compositionally biased region" description="Low complexity" evidence="1">
    <location>
        <begin position="2440"/>
        <end position="2458"/>
    </location>
</feature>
<keyword evidence="2" id="KW-0812">Transmembrane</keyword>
<dbReference type="GO" id="GO:0000329">
    <property type="term" value="C:fungal-type vacuole membrane"/>
    <property type="evidence" value="ECO:0007669"/>
    <property type="project" value="InterPro"/>
</dbReference>
<dbReference type="InterPro" id="IPR022185">
    <property type="entry name" value="DUF3712"/>
</dbReference>
<dbReference type="PANTHER" id="PTHR35895:SF1">
    <property type="entry name" value="LIPID-BINDING SERUM GLYCOPROTEIN C-TERMINAL DOMAIN-CONTAINING PROTEIN"/>
    <property type="match status" value="1"/>
</dbReference>
<feature type="transmembrane region" description="Helical" evidence="2">
    <location>
        <begin position="107"/>
        <end position="129"/>
    </location>
</feature>
<gene>
    <name evidence="3" type="ORF">SCHPADRAFT_912619</name>
</gene>
<evidence type="ECO:0000313" key="4">
    <source>
        <dbReference type="Proteomes" id="UP000053477"/>
    </source>
</evidence>
<sequence length="2458" mass="256862">MDLDMEQIEHARVSSGIYHDADLRNLSNASLVGDAAPPGLGEAGAAEEIPAGGNQEGPFGDEHAVATAPKSTEGDVPTTTGEATVVTEPGRRVPFYRKPGWWKTRKAIALWIGAAIGIAILFIVLFPVVRAIAQHVVNVSVLNINEAAIGSPTNTTFNLTIMGVVTHAGIFSSKITFTEPVNVSWTNGTNDIPLGSITLSPIQTSGSSKRATINQSTIFNIVDEAAFGQFTAALITQPNFTWHLQSNNLRVNALKFPVAKGIKFDKKVTLNGINNFDGNVVLKQFQLPSDDPAGGINFLADTQLNNTSPFKVDLGTIVLNLFYQNVFLGAGTGPNSQIQPGLVDITLQGQLIPQNSSSDLAQVSTLFTAYLNGDTSPVVAVGQSALQSDGSAISWLSEGIQALRLNVPLKNPDSDGPINPIKSINIGNIELAFDEETPWAPIANSDTVQARLQLPFGFGLSIGEIMNEFNISQNTSTVAGLSTPLGMSSSSISVINSTDTEGTINITIANTPLEVPSDSQPAFAQFNTELTDLASTEFRLIGHARAIANLSIGQLTLDPINFNVTSSLDGLSGLQNDTIISSVDVVGGTEEAILLAINVSIFNPSNLILHTGDLALQLFRDDALIGTTLLPNLSLAMGNNSVTAQGFFQANNNAQGQATLNDFVGKRDVELGIVGFNGSTNISSLVQAFQTLNLAAVLPALKTDLLGSASLEVLPTTGHSDNMSHVTVSLMNPFSAALQITEITSSVTSHGIELGSIQQNVLFPAAAKSTTTSPALNLNMNLDPPSIFSVTRALAVDAGLDTAQLDEIVALGGYQFLPTTNADTPPSNSSSKRNVGKFGKRANLFTGFNLPSFVDAAFKELRSDVNLSSTVTIGEYTTSLQYTQASVPVLTDSSLNMLLPVLAQPIVQRIVTGSNLGISTVVISNPQQTSFSTKLSGNITNAGPFDALITFNSGLTISWSGSPLGTIKMPPVNLTGDIGAQLDLTADFEVADVSHLTDFTKTLLTEESFEWEISGENLTVSAIGIDVPGISLTTKNVILKGMNGLKNGVTINSFDLPANDPAGGIHLTLNTTVVNPSQVGIELSTIGFQNFFGSTLLGPAASTGEFTLAPQSSINLPLVGRLIPQNSSSGLADVSTIFNTFIHGMDSDVSVHGDTAGPSDVTWLNDGIKSLVIDTLLPNQGPLSIIKTISLNELELLFTQDTAFDPATSSNDATAAFTIPFGFPLDVVALEQNITAGFQGQSFAQLNIPLGPASTDVDTRVIHLTFNNTPFTVFGDKHDVFDQFLASTTTASNQSLTLEGAANTMAETAVGLLTLTNITFDVGTSIAGLQGLDTRPTVVGNLDVNHGLSDFLLITVTTTLFNPSNITIGTGDVSFNLEFEDATIGTAQISNLIITPGSGNYSTDVHYAPQGAAVSVGETLLENFLQGVDSNTTIVGSTDTTPIESLQLALSEIKLTPVVIPAIHQNLITGTSLEFPTNIVQTGIASVTFVLSNPFTASINLLTVSTNAMFQNLTLGSINNVDVSGNPIHADGHTNITSPSLPFNFNLQPATIISLLLLRSQEKGVDLGPLPGLFQIAMSEPNFQSSINTSVDTGNPTCVSGKQFDVDGAILNALAGLEVQLAVQSSVKLDDFATDLAFNQSNVPVVTDSTALFLIGAVAPPIVQSLVDQATLTFTEANITDISNNGFSLALRGSLLNTGPLDAEIEFLEPVTVNWEGQDIATIALPPVCAAANEGVPDYAPQGTLAITDMDAFTSFATFLLHNPSFTWTISTNSLRVTALGTIFDNVVLTKNITLKAFNGLPGVTISNFQLPSDDPAGGIHIETDSMIPSPSQIGIDLGTVSFNAFFDNTLVGPLSGSGLFLTADTTTDLHLSGRIVPQSGSDLDVIGELFSNFLAGENQTLNVVGESVQPSGSTGPISWLSTAFMSLTLNVTLPGEKFTIIQSIAISDLEVDMTSQDEAFAPPTSSKFTLAQYKNPFGFSLQVIESGENITITNGGTDVASLNLPMVPADGGVSTGNVADLDLSWSNQTLRSIDNGAFAQFFAAVTDTSSVSMGLQGTANVVAKTSIGNVPISGIPFGVTSDLKGINAFNNAASLSNASITGSGGQGGNEFVVAPLTTVLENPSNISLTTTDIALPVLFMGTMLGRASINPFDLAPGTNTIQAEFHYEPANANDTTAQSFVSEFLTTGNALPLTIQGDAGSSPFASLQPALEGIKISTSLTGLNQPTIVTHINVFITLSTLVDNLVSINFDVQNPLDADLNIQFVQTDAGVNGEIFAHFDQGFDSFVVPAHGTANSGTFDNVLLTQGAIASLGIIPLGELDLSAAITVQIDVGGYTLPWLKLQQSDVPTTYSLDLLDISGLVDDVEALPKATGLLGPVDSVVGAIEGMFSTATSNHNGTSPTSIASPTTTSKMQQSTGGSSRESSPPSSPVTGAGRSATPSTSSGGLLNLPLPTLSL</sequence>
<evidence type="ECO:0008006" key="5">
    <source>
        <dbReference type="Google" id="ProtNLM"/>
    </source>
</evidence>
<dbReference type="OrthoDB" id="10039566at2759"/>
<feature type="region of interest" description="Disordered" evidence="1">
    <location>
        <begin position="42"/>
        <end position="83"/>
    </location>
</feature>
<reference evidence="3 4" key="1">
    <citation type="submission" date="2015-04" db="EMBL/GenBank/DDBJ databases">
        <title>Complete genome sequence of Schizopora paradoxa KUC8140, a cosmopolitan wood degrader in East Asia.</title>
        <authorList>
            <consortium name="DOE Joint Genome Institute"/>
            <person name="Min B."/>
            <person name="Park H."/>
            <person name="Jang Y."/>
            <person name="Kim J.-J."/>
            <person name="Kim K.H."/>
            <person name="Pangilinan J."/>
            <person name="Lipzen A."/>
            <person name="Riley R."/>
            <person name="Grigoriev I.V."/>
            <person name="Spatafora J.W."/>
            <person name="Choi I.-G."/>
        </authorList>
    </citation>
    <scope>NUCLEOTIDE SEQUENCE [LARGE SCALE GENOMIC DNA]</scope>
    <source>
        <strain evidence="3 4">KUC8140</strain>
    </source>
</reference>
<accession>A0A0H2S694</accession>